<keyword evidence="1" id="KW-1133">Transmembrane helix</keyword>
<evidence type="ECO:0000313" key="3">
    <source>
        <dbReference type="Proteomes" id="UP000019486"/>
    </source>
</evidence>
<gene>
    <name evidence="2" type="ORF">N825_03260</name>
</gene>
<dbReference type="AlphaFoldDB" id="W9H621"/>
<protein>
    <submittedName>
        <fullName evidence="2">Uncharacterized protein</fullName>
    </submittedName>
</protein>
<reference evidence="2 3" key="1">
    <citation type="submission" date="2013-08" db="EMBL/GenBank/DDBJ databases">
        <title>The genome sequence of Skermanella stibiiresistens.</title>
        <authorList>
            <person name="Zhu W."/>
            <person name="Wang G."/>
        </authorList>
    </citation>
    <scope>NUCLEOTIDE SEQUENCE [LARGE SCALE GENOMIC DNA]</scope>
    <source>
        <strain evidence="2 3">SB22</strain>
    </source>
</reference>
<organism evidence="2 3">
    <name type="scientific">Skermanella stibiiresistens SB22</name>
    <dbReference type="NCBI Taxonomy" id="1385369"/>
    <lineage>
        <taxon>Bacteria</taxon>
        <taxon>Pseudomonadati</taxon>
        <taxon>Pseudomonadota</taxon>
        <taxon>Alphaproteobacteria</taxon>
        <taxon>Rhodospirillales</taxon>
        <taxon>Azospirillaceae</taxon>
        <taxon>Skermanella</taxon>
    </lineage>
</organism>
<keyword evidence="3" id="KW-1185">Reference proteome</keyword>
<dbReference type="EMBL" id="AVFL01000009">
    <property type="protein sequence ID" value="EWY40127.1"/>
    <property type="molecule type" value="Genomic_DNA"/>
</dbReference>
<feature type="transmembrane region" description="Helical" evidence="1">
    <location>
        <begin position="84"/>
        <end position="106"/>
    </location>
</feature>
<evidence type="ECO:0000313" key="2">
    <source>
        <dbReference type="EMBL" id="EWY40127.1"/>
    </source>
</evidence>
<evidence type="ECO:0000256" key="1">
    <source>
        <dbReference type="SAM" id="Phobius"/>
    </source>
</evidence>
<accession>W9H621</accession>
<dbReference type="Proteomes" id="UP000019486">
    <property type="component" value="Unassembled WGS sequence"/>
</dbReference>
<comment type="caution">
    <text evidence="2">The sequence shown here is derived from an EMBL/GenBank/DDBJ whole genome shotgun (WGS) entry which is preliminary data.</text>
</comment>
<keyword evidence="1" id="KW-0812">Transmembrane</keyword>
<dbReference type="RefSeq" id="WP_037452752.1">
    <property type="nucleotide sequence ID" value="NZ_AVFL01000009.1"/>
</dbReference>
<sequence>MSAVSSNRRVTYTISTLNRGSWTPGKAIDNLDAALAGARKLLDTTKVERVRVEQCFSDPAVNRAVMTTVFEEAGTPPRKFEVTAWMLLAGSVVLGIGAFVVTRFLLKGSVT</sequence>
<proteinExistence type="predicted"/>
<name>W9H621_9PROT</name>
<keyword evidence="1" id="KW-0472">Membrane</keyword>
<dbReference type="OrthoDB" id="7369573at2"/>